<protein>
    <submittedName>
        <fullName evidence="6">ATPase components of ABC transporters with duplicated ATPase domains</fullName>
    </submittedName>
</protein>
<dbReference type="RefSeq" id="WP_089232775.1">
    <property type="nucleotide sequence ID" value="NZ_FZOY01000003.1"/>
</dbReference>
<dbReference type="AlphaFoldDB" id="A0A239GYZ8"/>
<feature type="domain" description="ABC transporter" evidence="5">
    <location>
        <begin position="336"/>
        <end position="523"/>
    </location>
</feature>
<dbReference type="Pfam" id="PF00005">
    <property type="entry name" value="ABC_tran"/>
    <property type="match status" value="2"/>
</dbReference>
<feature type="region of interest" description="Disordered" evidence="4">
    <location>
        <begin position="257"/>
        <end position="302"/>
    </location>
</feature>
<dbReference type="InterPro" id="IPR017871">
    <property type="entry name" value="ABC_transporter-like_CS"/>
</dbReference>
<organism evidence="6 7">
    <name type="scientific">Tropicimonas sediminicola</name>
    <dbReference type="NCBI Taxonomy" id="1031541"/>
    <lineage>
        <taxon>Bacteria</taxon>
        <taxon>Pseudomonadati</taxon>
        <taxon>Pseudomonadota</taxon>
        <taxon>Alphaproteobacteria</taxon>
        <taxon>Rhodobacterales</taxon>
        <taxon>Roseobacteraceae</taxon>
        <taxon>Tropicimonas</taxon>
    </lineage>
</organism>
<name>A0A239GYZ8_9RHOB</name>
<evidence type="ECO:0000313" key="6">
    <source>
        <dbReference type="EMBL" id="SNS74439.1"/>
    </source>
</evidence>
<keyword evidence="7" id="KW-1185">Reference proteome</keyword>
<dbReference type="EMBL" id="FZOY01000003">
    <property type="protein sequence ID" value="SNS74439.1"/>
    <property type="molecule type" value="Genomic_DNA"/>
</dbReference>
<feature type="domain" description="ABC transporter" evidence="5">
    <location>
        <begin position="4"/>
        <end position="234"/>
    </location>
</feature>
<dbReference type="GO" id="GO:0016887">
    <property type="term" value="F:ATP hydrolysis activity"/>
    <property type="evidence" value="ECO:0007669"/>
    <property type="project" value="InterPro"/>
</dbReference>
<evidence type="ECO:0000256" key="1">
    <source>
        <dbReference type="ARBA" id="ARBA00022737"/>
    </source>
</evidence>
<dbReference type="InterPro" id="IPR003593">
    <property type="entry name" value="AAA+_ATPase"/>
</dbReference>
<evidence type="ECO:0000256" key="4">
    <source>
        <dbReference type="SAM" id="MobiDB-lite"/>
    </source>
</evidence>
<gene>
    <name evidence="6" type="ORF">SAMN05421757_103176</name>
</gene>
<dbReference type="GO" id="GO:0005524">
    <property type="term" value="F:ATP binding"/>
    <property type="evidence" value="ECO:0007669"/>
    <property type="project" value="UniProtKB-KW"/>
</dbReference>
<dbReference type="Gene3D" id="3.40.50.300">
    <property type="entry name" value="P-loop containing nucleotide triphosphate hydrolases"/>
    <property type="match status" value="2"/>
</dbReference>
<dbReference type="OrthoDB" id="9808609at2"/>
<dbReference type="SMART" id="SM00382">
    <property type="entry name" value="AAA"/>
    <property type="match status" value="2"/>
</dbReference>
<dbReference type="PROSITE" id="PS00211">
    <property type="entry name" value="ABC_TRANSPORTER_1"/>
    <property type="match status" value="1"/>
</dbReference>
<dbReference type="InterPro" id="IPR003439">
    <property type="entry name" value="ABC_transporter-like_ATP-bd"/>
</dbReference>
<proteinExistence type="predicted"/>
<keyword evidence="3" id="KW-0067">ATP-binding</keyword>
<dbReference type="PROSITE" id="PS50893">
    <property type="entry name" value="ABC_TRANSPORTER_2"/>
    <property type="match status" value="2"/>
</dbReference>
<evidence type="ECO:0000259" key="5">
    <source>
        <dbReference type="PROSITE" id="PS50893"/>
    </source>
</evidence>
<sequence length="527" mass="54947">MPLLTFDSLTLSRPDSTPLVTGLTCSLTSGLIGLVGANGSGKSTLLRVVAGDVPARAGHVICAGTTARLRQSFDPEDSVACLFGKAGTLDLLDRAASGRATAEDLAEADWMLESRLETALARVGLGAVDPRASLGRLSGGQQRRAALAALFFDCPEIVLLDEPTNDLDAEGRQIVRSLLNEHRGRGLALVASHDRALLDGMDRILALEAGSAQLHTGGWSSYEAARAAARARAEARLERADRAVAAVESAIGESARKSAGRARQGRALRVSGSQGKMLTDAMRDRAESRGAGAARLAERKRSEARVELEEARAALPPTRPRRLDAAPDARRHGKVLDLREVSFRFGEQAPVVQSFSMDVQAGERVALVGPNGSGKSTLLRLCAGLLEADAGEISRGSLAFLDQQTALLGEAGTLANAFARHHPGLGRNAIHAALARMGFRGAAGNAEVAGLSGGERMQAALALVLAGASPPDLLVLDEPTNHLDIPALEAVEAGLSGHAGAMLVVSHDAAFLDRLAPIRRVTLPGCG</sequence>
<dbReference type="InterPro" id="IPR027417">
    <property type="entry name" value="P-loop_NTPase"/>
</dbReference>
<dbReference type="PANTHER" id="PTHR19211">
    <property type="entry name" value="ATP-BINDING TRANSPORT PROTEIN-RELATED"/>
    <property type="match status" value="1"/>
</dbReference>
<dbReference type="Proteomes" id="UP000198426">
    <property type="component" value="Unassembled WGS sequence"/>
</dbReference>
<evidence type="ECO:0000256" key="3">
    <source>
        <dbReference type="ARBA" id="ARBA00022840"/>
    </source>
</evidence>
<accession>A0A239GYZ8</accession>
<dbReference type="PANTHER" id="PTHR19211:SF6">
    <property type="entry name" value="BLL7188 PROTEIN"/>
    <property type="match status" value="1"/>
</dbReference>
<keyword evidence="1" id="KW-0677">Repeat</keyword>
<dbReference type="InterPro" id="IPR050611">
    <property type="entry name" value="ABCF"/>
</dbReference>
<evidence type="ECO:0000313" key="7">
    <source>
        <dbReference type="Proteomes" id="UP000198426"/>
    </source>
</evidence>
<keyword evidence="2" id="KW-0547">Nucleotide-binding</keyword>
<evidence type="ECO:0000256" key="2">
    <source>
        <dbReference type="ARBA" id="ARBA00022741"/>
    </source>
</evidence>
<dbReference type="CDD" id="cd03221">
    <property type="entry name" value="ABCF_EF-3"/>
    <property type="match status" value="1"/>
</dbReference>
<reference evidence="6 7" key="1">
    <citation type="submission" date="2017-06" db="EMBL/GenBank/DDBJ databases">
        <authorList>
            <person name="Kim H.J."/>
            <person name="Triplett B.A."/>
        </authorList>
    </citation>
    <scope>NUCLEOTIDE SEQUENCE [LARGE SCALE GENOMIC DNA]</scope>
    <source>
        <strain evidence="6 7">DSM 29339</strain>
    </source>
</reference>
<dbReference type="SUPFAM" id="SSF52540">
    <property type="entry name" value="P-loop containing nucleoside triphosphate hydrolases"/>
    <property type="match status" value="2"/>
</dbReference>